<feature type="domain" description="Clp R" evidence="9">
    <location>
        <begin position="742"/>
        <end position="902"/>
    </location>
</feature>
<keyword evidence="11" id="KW-1185">Reference proteome</keyword>
<keyword evidence="5" id="KW-0862">Zinc</keyword>
<evidence type="ECO:0000259" key="9">
    <source>
        <dbReference type="PROSITE" id="PS51903"/>
    </source>
</evidence>
<dbReference type="OrthoDB" id="1918246at2759"/>
<evidence type="ECO:0000256" key="1">
    <source>
        <dbReference type="ARBA" id="ARBA00008675"/>
    </source>
</evidence>
<keyword evidence="2 6" id="KW-0677">Repeat</keyword>
<comment type="caution">
    <text evidence="10">The sequence shown here is derived from an EMBL/GenBank/DDBJ whole genome shotgun (WGS) entry which is preliminary data.</text>
</comment>
<sequence length="1765" mass="199428">MGVWSIREDGEDFDYEFTYGIENYPDFFSMEVRHGGKFQVNDGNRVYCNGRLSYVDLIPKEFFGLDVVNEIAQAFGYHDTSKMIFFYLIPGRSLDNGLRVLACYDDFDEFMELTVDHTCLALYIDHYKILAEDGPVDEDDGGGDDNVDEDDDDDYDILDDDSFEKEDVEVDMKDFNVKFSDDDAADEDYLSNDSFGTSGSEEDDENLKRKLRKNQQGNDQERVRVVCKRQIPTFEKGPNETDSQGPSDKRKKIKRGKHVGPSQKDGGRKTLEDPNKCPWLLYVSRLSGEPTWMVKTYNPQHRCLPSRSVKAFTSDWIAKQILVEVESNPGIPIKAIKEQVDKRFDMSVSRMKAFRAKTQATDQLTGDYTRQYKDLRDYCLEVMHRNPGTTIKLETEPEPNPNSRFRIFKRIYICLGPLKEGFKACRREIIGLDGAFMKGPFPSQLLTAVGMDPNNGIYPLAYAIVEAENLHSWSWFLSILREDLGLEINSNFTFISDRQKGIIPAIAYEFPSAQHRYCVRHILQNMKLQWRGKAYKDMLWDIATATTVEYFTKKMEELKEMNEGCYKWLSQIPPVHWTRSHFTGRAKTDVLTWELLSIPCKHAVAANWDMALNGMEVDIPEKWVDRCYWLDTWKEPIGRPRKMRKKDALEKDDDMVKNGKLTRKWNTVTCSKCGKKGHNKTTCRGQGFIFTTEMKKGLKPEVEMTIMTSCASHICDFTRNPDQSEADFDSVKFIMRAGLSTIQQTLTSEAATVLNHSIAEAGRRNHSQTTPLHVAATLLASPTGFLRQACIRSHPNSSHPLQCRALELCFSVALERLPAATSSPVVTEPPVSNALMAALKRAQAHQRRGCPEQQQQPLLAVKVELEQLVISILDDPSVSRVMREASFSSPAVKATIEQSLSSAGSIPVNRNLYLNPRLHQQNQQKPVETSVSSYSPVNLYSNPLLNQRKNDETSVSSSSSARNLYLNPRLQKQQDQQGSLSLNQSGQQRDDDVKRVIEIMTKPKKKNPILVGELEPDPIRREILRRVESSEFKIEGESKNFEVISIVKEILPMQDKSLIPMKIKKLCDSIDDSIGSCDSKCMIIDLGDLKWLVEQPPATMVSSVGRESVAEMAKVVTKFTGKVWLIGTATCETYLRCQVYHPSMETDWDLQAVPITSRSPLPNMFPRMGTNGVLGSSVQSFNPLNGLSTAMNLDPSRMIACCPKCSSDYEQELAKLKESEKLPNENKSNLPQWLQDAKTKDQSMVKDQELVLKQKIQDLQKKWRDECYRIHPNHNQSSRLDRVAPMVAPLTGTYKPNLLLRPSQPGHQPWLQPARGLQDAVKPAQQPRLEPRLESPRLESPRSPVRTDLALGPKKPSETTVPKDNQDLTVKDLLGCISSEPQKAKFANSTDTDYFKRLLKGLMKKAWWQPEAASAIATTVTQSKVDTGSRGSVWLLFVGPDRVGKKKMASVLSEQITGTNPITIALGTRRDREENMGFRGKTVLDRIVEAVRRNPSSVIVLTDIDEADMLTRSSIKQAMERGRLTDSHGREISLGNVLFILTGNWSTANIDEHQIDEQRLHTIASHDWQLRLTISEKRLKRRGSWFAGNYKSRKRRNENGLDLSLDLNLAIDYEEDRTDGSINSSNLTMDHEEENQQFAVTSVPHELLGPSDGAVVFKPVNFGVIRLEIEKTIKNAFATIVDQKVTIEVDEGAVENILGGLWFGRTGLEEWAERVLVPSLNQVNARLPDQGEELVVRLESDRDSGQVGGGGDWLPDKIAVVADGL</sequence>
<keyword evidence="5" id="KW-0479">Metal-binding</keyword>
<feature type="domain" description="CCHC-type" evidence="8">
    <location>
        <begin position="670"/>
        <end position="684"/>
    </location>
</feature>
<feature type="compositionally biased region" description="Low complexity" evidence="7">
    <location>
        <begin position="973"/>
        <end position="987"/>
    </location>
</feature>
<evidence type="ECO:0000256" key="6">
    <source>
        <dbReference type="PROSITE-ProRule" id="PRU01251"/>
    </source>
</evidence>
<dbReference type="InterPro" id="IPR058680">
    <property type="entry name" value="NBD_SMAX1-like"/>
</dbReference>
<dbReference type="PROSITE" id="PS51903">
    <property type="entry name" value="CLP_R"/>
    <property type="match status" value="1"/>
</dbReference>
<feature type="region of interest" description="Disordered" evidence="7">
    <location>
        <begin position="186"/>
        <end position="271"/>
    </location>
</feature>
<feature type="compositionally biased region" description="Basic residues" evidence="7">
    <location>
        <begin position="249"/>
        <end position="258"/>
    </location>
</feature>
<dbReference type="InterPro" id="IPR004176">
    <property type="entry name" value="Clp_R_N"/>
</dbReference>
<gene>
    <name evidence="10" type="ORF">E3N88_41191</name>
</gene>
<dbReference type="Pfam" id="PF26587">
    <property type="entry name" value="AAA_lid_SMAX1"/>
    <property type="match status" value="1"/>
</dbReference>
<dbReference type="InterPro" id="IPR036628">
    <property type="entry name" value="Clp_N_dom_sf"/>
</dbReference>
<dbReference type="FunFam" id="1.10.1780.10:FF:000005">
    <property type="entry name" value="protein SUPPRESSOR OF MAX2 1"/>
    <property type="match status" value="1"/>
</dbReference>
<feature type="compositionally biased region" description="Polar residues" evidence="7">
    <location>
        <begin position="920"/>
        <end position="962"/>
    </location>
</feature>
<dbReference type="SUPFAM" id="SSF81923">
    <property type="entry name" value="Double Clp-N motif"/>
    <property type="match status" value="1"/>
</dbReference>
<dbReference type="GO" id="GO:0008270">
    <property type="term" value="F:zinc ion binding"/>
    <property type="evidence" value="ECO:0007669"/>
    <property type="project" value="UniProtKB-KW"/>
</dbReference>
<feature type="region of interest" description="Disordered" evidence="7">
    <location>
        <begin position="134"/>
        <end position="159"/>
    </location>
</feature>
<dbReference type="Pfam" id="PF10551">
    <property type="entry name" value="MULE"/>
    <property type="match status" value="1"/>
</dbReference>
<evidence type="ECO:0000256" key="5">
    <source>
        <dbReference type="PROSITE-ProRule" id="PRU00047"/>
    </source>
</evidence>
<evidence type="ECO:0000256" key="3">
    <source>
        <dbReference type="ARBA" id="ARBA00023015"/>
    </source>
</evidence>
<feature type="region of interest" description="Disordered" evidence="7">
    <location>
        <begin position="1300"/>
        <end position="1363"/>
    </location>
</feature>
<keyword evidence="4" id="KW-0804">Transcription</keyword>
<dbReference type="PANTHER" id="PTHR43572:SF62">
    <property type="entry name" value="P-LOOP CONTAINING NUCLEOSIDE TRIPHOSPHATE HYDROLASE, CLP DOMAIN SUPERFAMILY"/>
    <property type="match status" value="1"/>
</dbReference>
<reference evidence="10 11" key="1">
    <citation type="submission" date="2019-05" db="EMBL/GenBank/DDBJ databases">
        <title>Mikania micrantha, genome provides insights into the molecular mechanism of rapid growth.</title>
        <authorList>
            <person name="Liu B."/>
        </authorList>
    </citation>
    <scope>NUCLEOTIDE SEQUENCE [LARGE SCALE GENOMIC DNA]</scope>
    <source>
        <strain evidence="10">NLD-2019</strain>
        <tissue evidence="10">Leaf</tissue>
    </source>
</reference>
<evidence type="ECO:0008006" key="12">
    <source>
        <dbReference type="Google" id="ProtNLM"/>
    </source>
</evidence>
<accession>A0A5N6LPV5</accession>
<dbReference type="Gene3D" id="3.40.50.300">
    <property type="entry name" value="P-loop containing nucleotide triphosphate hydrolases"/>
    <property type="match status" value="1"/>
</dbReference>
<dbReference type="Gene3D" id="1.10.1780.10">
    <property type="entry name" value="Clp, N-terminal domain"/>
    <property type="match status" value="1"/>
</dbReference>
<organism evidence="10 11">
    <name type="scientific">Mikania micrantha</name>
    <name type="common">bitter vine</name>
    <dbReference type="NCBI Taxonomy" id="192012"/>
    <lineage>
        <taxon>Eukaryota</taxon>
        <taxon>Viridiplantae</taxon>
        <taxon>Streptophyta</taxon>
        <taxon>Embryophyta</taxon>
        <taxon>Tracheophyta</taxon>
        <taxon>Spermatophyta</taxon>
        <taxon>Magnoliopsida</taxon>
        <taxon>eudicotyledons</taxon>
        <taxon>Gunneridae</taxon>
        <taxon>Pentapetalae</taxon>
        <taxon>asterids</taxon>
        <taxon>campanulids</taxon>
        <taxon>Asterales</taxon>
        <taxon>Asteraceae</taxon>
        <taxon>Asteroideae</taxon>
        <taxon>Heliantheae alliance</taxon>
        <taxon>Eupatorieae</taxon>
        <taxon>Mikania</taxon>
    </lineage>
</organism>
<keyword evidence="3" id="KW-0805">Transcription regulation</keyword>
<dbReference type="InterPro" id="IPR051650">
    <property type="entry name" value="SL_signaling_regulator"/>
</dbReference>
<dbReference type="GO" id="GO:0003676">
    <property type="term" value="F:nucleic acid binding"/>
    <property type="evidence" value="ECO:0007669"/>
    <property type="project" value="InterPro"/>
</dbReference>
<keyword evidence="5" id="KW-0863">Zinc-finger</keyword>
<protein>
    <recommendedName>
        <fullName evidence="12">CCHC-type domain-containing protein</fullName>
    </recommendedName>
</protein>
<dbReference type="GO" id="GO:0005524">
    <property type="term" value="F:ATP binding"/>
    <property type="evidence" value="ECO:0007669"/>
    <property type="project" value="InterPro"/>
</dbReference>
<dbReference type="Pfam" id="PF26130">
    <property type="entry name" value="PB1-like"/>
    <property type="match status" value="1"/>
</dbReference>
<dbReference type="InterPro" id="IPR003959">
    <property type="entry name" value="ATPase_AAA_core"/>
</dbReference>
<feature type="region of interest" description="Disordered" evidence="7">
    <location>
        <begin position="920"/>
        <end position="992"/>
    </location>
</feature>
<dbReference type="SUPFAM" id="SSF52540">
    <property type="entry name" value="P-loop containing nucleoside triphosphate hydrolases"/>
    <property type="match status" value="1"/>
</dbReference>
<dbReference type="Proteomes" id="UP000326396">
    <property type="component" value="Linkage Group LG9"/>
</dbReference>
<dbReference type="GO" id="GO:0016887">
    <property type="term" value="F:ATP hydrolysis activity"/>
    <property type="evidence" value="ECO:0007669"/>
    <property type="project" value="InterPro"/>
</dbReference>
<dbReference type="InterPro" id="IPR001878">
    <property type="entry name" value="Znf_CCHC"/>
</dbReference>
<proteinExistence type="inferred from homology"/>
<dbReference type="InterPro" id="IPR058594">
    <property type="entry name" value="PB1-like_dom_pln"/>
</dbReference>
<evidence type="ECO:0000313" key="11">
    <source>
        <dbReference type="Proteomes" id="UP000326396"/>
    </source>
</evidence>
<dbReference type="InterPro" id="IPR018289">
    <property type="entry name" value="MULE_transposase_dom"/>
</dbReference>
<dbReference type="PANTHER" id="PTHR43572">
    <property type="entry name" value="CHAPERONE PROTEIN CLPD, CHLOROPLASTIC"/>
    <property type="match status" value="1"/>
</dbReference>
<evidence type="ECO:0000259" key="8">
    <source>
        <dbReference type="PROSITE" id="PS50158"/>
    </source>
</evidence>
<dbReference type="PROSITE" id="PS50158">
    <property type="entry name" value="ZF_CCHC"/>
    <property type="match status" value="1"/>
</dbReference>
<name>A0A5N6LPV5_9ASTR</name>
<comment type="similarity">
    <text evidence="1">Belongs to the ClpA/ClpB family.</text>
</comment>
<evidence type="ECO:0000256" key="7">
    <source>
        <dbReference type="SAM" id="MobiDB-lite"/>
    </source>
</evidence>
<dbReference type="CDD" id="cd19499">
    <property type="entry name" value="RecA-like_ClpB_Hsp104-like"/>
    <property type="match status" value="1"/>
</dbReference>
<evidence type="ECO:0000256" key="4">
    <source>
        <dbReference type="ARBA" id="ARBA00023163"/>
    </source>
</evidence>
<dbReference type="InterPro" id="IPR027417">
    <property type="entry name" value="P-loop_NTPase"/>
</dbReference>
<dbReference type="Pfam" id="PF07724">
    <property type="entry name" value="AAA_2"/>
    <property type="match status" value="1"/>
</dbReference>
<evidence type="ECO:0000313" key="10">
    <source>
        <dbReference type="EMBL" id="KAD2394214.1"/>
    </source>
</evidence>
<feature type="compositionally biased region" description="Basic and acidic residues" evidence="7">
    <location>
        <begin position="1329"/>
        <end position="1340"/>
    </location>
</feature>
<dbReference type="InterPro" id="IPR058954">
    <property type="entry name" value="AAA_lid_SMAX1"/>
</dbReference>
<dbReference type="Pfam" id="PF23569">
    <property type="entry name" value="NBD_SMAX1"/>
    <property type="match status" value="1"/>
</dbReference>
<dbReference type="EMBL" id="SZYD01000019">
    <property type="protein sequence ID" value="KAD2394214.1"/>
    <property type="molecule type" value="Genomic_DNA"/>
</dbReference>
<evidence type="ECO:0000256" key="2">
    <source>
        <dbReference type="ARBA" id="ARBA00022737"/>
    </source>
</evidence>